<gene>
    <name evidence="8" type="ORF">EV215_0313</name>
</gene>
<dbReference type="Pfam" id="PF00271">
    <property type="entry name" value="Helicase_C"/>
    <property type="match status" value="1"/>
</dbReference>
<dbReference type="InterPro" id="IPR001650">
    <property type="entry name" value="Helicase_C-like"/>
</dbReference>
<keyword evidence="2" id="KW-0378">Hydrolase</keyword>
<evidence type="ECO:0000259" key="7">
    <source>
        <dbReference type="PROSITE" id="PS51194"/>
    </source>
</evidence>
<accession>A0AA46I7H2</accession>
<dbReference type="GO" id="GO:0003677">
    <property type="term" value="F:DNA binding"/>
    <property type="evidence" value="ECO:0007669"/>
    <property type="project" value="InterPro"/>
</dbReference>
<keyword evidence="3 8" id="KW-0347">Helicase</keyword>
<dbReference type="SMART" id="SM00487">
    <property type="entry name" value="DEXDc"/>
    <property type="match status" value="1"/>
</dbReference>
<dbReference type="InterPro" id="IPR050615">
    <property type="entry name" value="ATP-dep_DNA_Helicase"/>
</dbReference>
<evidence type="ECO:0000256" key="5">
    <source>
        <dbReference type="SAM" id="Phobius"/>
    </source>
</evidence>
<comment type="caution">
    <text evidence="8">The sequence shown here is derived from an EMBL/GenBank/DDBJ whole genome shotgun (WGS) entry which is preliminary data.</text>
</comment>
<evidence type="ECO:0000256" key="4">
    <source>
        <dbReference type="ARBA" id="ARBA00022840"/>
    </source>
</evidence>
<feature type="domain" description="Helicase ATP-binding" evidence="6">
    <location>
        <begin position="82"/>
        <end position="247"/>
    </location>
</feature>
<name>A0AA46I7H2_9FUSO</name>
<dbReference type="InterPro" id="IPR014001">
    <property type="entry name" value="Helicase_ATP-bd"/>
</dbReference>
<keyword evidence="5" id="KW-0472">Membrane</keyword>
<dbReference type="CDD" id="cd17926">
    <property type="entry name" value="DEXHc_RE"/>
    <property type="match status" value="1"/>
</dbReference>
<dbReference type="PANTHER" id="PTHR11274">
    <property type="entry name" value="RAD25/XP-B DNA REPAIR HELICASE"/>
    <property type="match status" value="1"/>
</dbReference>
<keyword evidence="5" id="KW-0812">Transmembrane</keyword>
<feature type="transmembrane region" description="Helical" evidence="5">
    <location>
        <begin position="119"/>
        <end position="136"/>
    </location>
</feature>
<evidence type="ECO:0000256" key="2">
    <source>
        <dbReference type="ARBA" id="ARBA00022801"/>
    </source>
</evidence>
<dbReference type="AlphaFoldDB" id="A0AA46I7H2"/>
<feature type="domain" description="Helicase C-terminal" evidence="7">
    <location>
        <begin position="299"/>
        <end position="470"/>
    </location>
</feature>
<organism evidence="8 9">
    <name type="scientific">Hypnocyclicus thermotrophus</name>
    <dbReference type="NCBI Taxonomy" id="1627895"/>
    <lineage>
        <taxon>Bacteria</taxon>
        <taxon>Fusobacteriati</taxon>
        <taxon>Fusobacteriota</taxon>
        <taxon>Fusobacteriia</taxon>
        <taxon>Fusobacteriales</taxon>
        <taxon>Fusobacteriaceae</taxon>
        <taxon>Hypnocyclicus</taxon>
    </lineage>
</organism>
<dbReference type="PANTHER" id="PTHR11274:SF0">
    <property type="entry name" value="GENERAL TRANSCRIPTION AND DNA REPAIR FACTOR IIH HELICASE SUBUNIT XPB"/>
    <property type="match status" value="1"/>
</dbReference>
<keyword evidence="5" id="KW-1133">Transmembrane helix</keyword>
<keyword evidence="1" id="KW-0547">Nucleotide-binding</keyword>
<sequence length="516" mass="61485">MKNNFEKIDVFIESNNLMRIKDAIYDFERLCENKTKRLEVIKLLMEVKNKILSFRKDRKLMNTNYKKENIITPRDYQVEAINALKNNNYKGIFEMATGTGKTITSILCANNYYITNKRIFLIILVPFIHLIEQWILTLEKLNFENILKCFGNKNKWIYQMREKVRDYNINISKKEVIITTYKTASSKDFNDIIFKLKGKGFLIADECHYFGIKSLRYKIDGRLGLSATPNRWWDKSGTDFIYEYFEKTIYEYNMEKAITKGNLIKYNYFPIKIDLSEKEIKDYQKLTKHLVYLFSEKKKDKQKIEQITRKRSSILSKAVNKKEILFKILSNKNFDEISHTLLYCAPGEINELTKSIANLGIKVYRFDSKVKKVDREMLLKNFENGKIQILVAIKCLDEGVDVPSTKEAYFLSSTSNPREFIQRRGRILRPAPNKKNANIYDFIVIPKNVDEVLFKNIVSKEMPRFAEFSKYAFNEFYARKEIKKYLEKYNLSYLMDKLPWDIYNEFQNEWEDNEWI</sequence>
<dbReference type="GO" id="GO:0005524">
    <property type="term" value="F:ATP binding"/>
    <property type="evidence" value="ECO:0007669"/>
    <property type="project" value="UniProtKB-KW"/>
</dbReference>
<dbReference type="SMART" id="SM00490">
    <property type="entry name" value="HELICc"/>
    <property type="match status" value="1"/>
</dbReference>
<dbReference type="GO" id="GO:0004386">
    <property type="term" value="F:helicase activity"/>
    <property type="evidence" value="ECO:0007669"/>
    <property type="project" value="UniProtKB-KW"/>
</dbReference>
<protein>
    <submittedName>
        <fullName evidence="8">Superfamily II DNA or RNA helicase</fullName>
    </submittedName>
</protein>
<keyword evidence="4" id="KW-0067">ATP-binding</keyword>
<evidence type="ECO:0000313" key="8">
    <source>
        <dbReference type="EMBL" id="TDT72503.1"/>
    </source>
</evidence>
<evidence type="ECO:0000313" key="9">
    <source>
        <dbReference type="Proteomes" id="UP000294678"/>
    </source>
</evidence>
<dbReference type="PROSITE" id="PS51192">
    <property type="entry name" value="HELICASE_ATP_BIND_1"/>
    <property type="match status" value="1"/>
</dbReference>
<dbReference type="PROSITE" id="PS51194">
    <property type="entry name" value="HELICASE_CTER"/>
    <property type="match status" value="1"/>
</dbReference>
<evidence type="ECO:0000256" key="1">
    <source>
        <dbReference type="ARBA" id="ARBA00022741"/>
    </source>
</evidence>
<dbReference type="InterPro" id="IPR006935">
    <property type="entry name" value="Helicase/UvrB_N"/>
</dbReference>
<keyword evidence="9" id="KW-1185">Reference proteome</keyword>
<proteinExistence type="predicted"/>
<dbReference type="GO" id="GO:0016787">
    <property type="term" value="F:hydrolase activity"/>
    <property type="evidence" value="ECO:0007669"/>
    <property type="project" value="UniProtKB-KW"/>
</dbReference>
<dbReference type="Gene3D" id="3.40.50.300">
    <property type="entry name" value="P-loop containing nucleotide triphosphate hydrolases"/>
    <property type="match status" value="2"/>
</dbReference>
<dbReference type="InterPro" id="IPR027417">
    <property type="entry name" value="P-loop_NTPase"/>
</dbReference>
<dbReference type="RefSeq" id="WP_134112197.1">
    <property type="nucleotide sequence ID" value="NZ_SOBG01000001.1"/>
</dbReference>
<dbReference type="Pfam" id="PF04851">
    <property type="entry name" value="ResIII"/>
    <property type="match status" value="1"/>
</dbReference>
<dbReference type="SUPFAM" id="SSF52540">
    <property type="entry name" value="P-loop containing nucleoside triphosphate hydrolases"/>
    <property type="match status" value="1"/>
</dbReference>
<evidence type="ECO:0000256" key="3">
    <source>
        <dbReference type="ARBA" id="ARBA00022806"/>
    </source>
</evidence>
<evidence type="ECO:0000259" key="6">
    <source>
        <dbReference type="PROSITE" id="PS51192"/>
    </source>
</evidence>
<dbReference type="Proteomes" id="UP000294678">
    <property type="component" value="Unassembled WGS sequence"/>
</dbReference>
<dbReference type="EMBL" id="SOBG01000001">
    <property type="protein sequence ID" value="TDT72503.1"/>
    <property type="molecule type" value="Genomic_DNA"/>
</dbReference>
<reference evidence="8 9" key="1">
    <citation type="submission" date="2019-03" db="EMBL/GenBank/DDBJ databases">
        <title>Genomic Encyclopedia of Type Strains, Phase IV (KMG-IV): sequencing the most valuable type-strain genomes for metagenomic binning, comparative biology and taxonomic classification.</title>
        <authorList>
            <person name="Goeker M."/>
        </authorList>
    </citation>
    <scope>NUCLEOTIDE SEQUENCE [LARGE SCALE GENOMIC DNA]</scope>
    <source>
        <strain evidence="8 9">DSM 100055</strain>
    </source>
</reference>